<dbReference type="RefSeq" id="WP_160181969.1">
    <property type="nucleotide sequence ID" value="NZ_CP047656.1"/>
</dbReference>
<dbReference type="SUPFAM" id="SSF54373">
    <property type="entry name" value="FAD-linked reductases, C-terminal domain"/>
    <property type="match status" value="1"/>
</dbReference>
<keyword evidence="5 8" id="KW-0560">Oxidoreductase</keyword>
<evidence type="ECO:0000256" key="1">
    <source>
        <dbReference type="ARBA" id="ARBA00001974"/>
    </source>
</evidence>
<sequence>MANNHYDAIVVGSGISGGWAAKELTEKGLKVLMLERGRNIEHVKDYTNAHKEAWDYPHRGERTQEMVENYPVLKRDYPLNEPTLGMWANEKDSPYVEEKRFDWFRGYHMGGRSLTWGRQSYRLNKEDFLANAKEGIAVDWPIRYEDVSPWYDYVERFAGISGSKDGLDVLPDGEYQMPMPLNCVEKDVAARIQKTFKGQRHLIPGRTSNMTEPKPKEGRTNCQYRNKCWLGCPFGGYFSTQSSTLPAAVKTGNLTVRPYSIVTEILYDKDKKRAKGVAIIDAETNETYEFTSKILFVNASSFNSTWLLMNSATDIWDGGLGSSSGELGHNVMDHHFRIGAHAMVEGYEDKYYYGRRPSGFYVPRFRNWGDDKRDYVRGFGYQGSASRQGWGRDVAEMGIGADLKNAISEPGSWQIGMTAFGEMLPDHSNRIFLDKTKRDKWGLPVLAMDVEIKDNEKRMRKDMMQDAIDMFEAAGMKNVQGYDGDYFPGQGIHEMGTARMGRDPKTSVLNGNNQVWDALNVFVTDGACMTSASCVNPSLTYMALTARAANFAVEELKKGNL</sequence>
<keyword evidence="3" id="KW-0285">Flavoprotein</keyword>
<organism evidence="8 9">
    <name type="scientific">Paraglaciecola mesophila</name>
    <dbReference type="NCBI Taxonomy" id="197222"/>
    <lineage>
        <taxon>Bacteria</taxon>
        <taxon>Pseudomonadati</taxon>
        <taxon>Pseudomonadota</taxon>
        <taxon>Gammaproteobacteria</taxon>
        <taxon>Alteromonadales</taxon>
        <taxon>Alteromonadaceae</taxon>
        <taxon>Paraglaciecola</taxon>
    </lineage>
</organism>
<dbReference type="KEGG" id="pmes:FX988_04202"/>
<feature type="domain" description="Glucose-methanol-choline oxidoreductase N-terminal" evidence="6">
    <location>
        <begin position="67"/>
        <end position="334"/>
    </location>
</feature>
<dbReference type="EMBL" id="CP047656">
    <property type="protein sequence ID" value="QHJ13921.1"/>
    <property type="molecule type" value="Genomic_DNA"/>
</dbReference>
<reference evidence="8 9" key="1">
    <citation type="submission" date="2019-12" db="EMBL/GenBank/DDBJ databases">
        <title>Genome sequencing and assembly of endphytes of Porphyra tenera.</title>
        <authorList>
            <person name="Park J.M."/>
            <person name="Shin R."/>
            <person name="Jo S.H."/>
        </authorList>
    </citation>
    <scope>NUCLEOTIDE SEQUENCE [LARGE SCALE GENOMIC DNA]</scope>
    <source>
        <strain evidence="8 9">GPM4</strain>
    </source>
</reference>
<evidence type="ECO:0000256" key="5">
    <source>
        <dbReference type="ARBA" id="ARBA00023002"/>
    </source>
</evidence>
<dbReference type="PANTHER" id="PTHR42784">
    <property type="entry name" value="PYRANOSE 2-OXIDASE"/>
    <property type="match status" value="1"/>
</dbReference>
<dbReference type="PANTHER" id="PTHR42784:SF1">
    <property type="entry name" value="PYRANOSE 2-OXIDASE"/>
    <property type="match status" value="1"/>
</dbReference>
<dbReference type="EC" id="1.1.99.11" evidence="8"/>
<dbReference type="InterPro" id="IPR000172">
    <property type="entry name" value="GMC_OxRdtase_N"/>
</dbReference>
<dbReference type="SUPFAM" id="SSF51905">
    <property type="entry name" value="FAD/NAD(P)-binding domain"/>
    <property type="match status" value="1"/>
</dbReference>
<dbReference type="Proteomes" id="UP000464524">
    <property type="component" value="Chromosome"/>
</dbReference>
<evidence type="ECO:0000259" key="6">
    <source>
        <dbReference type="Pfam" id="PF00732"/>
    </source>
</evidence>
<proteinExistence type="inferred from homology"/>
<evidence type="ECO:0000256" key="2">
    <source>
        <dbReference type="ARBA" id="ARBA00010790"/>
    </source>
</evidence>
<protein>
    <submittedName>
        <fullName evidence="8">Fructose dehydrogenase large subunit</fullName>
        <ecNumber evidence="8">1.1.99.11</ecNumber>
    </submittedName>
</protein>
<accession>A0A857JRZ9</accession>
<name>A0A857JRZ9_9ALTE</name>
<evidence type="ECO:0000256" key="4">
    <source>
        <dbReference type="ARBA" id="ARBA00022827"/>
    </source>
</evidence>
<feature type="domain" description="Glucose-methanol-choline oxidoreductase C-terminal" evidence="7">
    <location>
        <begin position="425"/>
        <end position="544"/>
    </location>
</feature>
<dbReference type="AlphaFoldDB" id="A0A857JRZ9"/>
<gene>
    <name evidence="8" type="ORF">FX988_04202</name>
</gene>
<dbReference type="OrthoDB" id="9787779at2"/>
<evidence type="ECO:0000313" key="9">
    <source>
        <dbReference type="Proteomes" id="UP000464524"/>
    </source>
</evidence>
<dbReference type="Pfam" id="PF13450">
    <property type="entry name" value="NAD_binding_8"/>
    <property type="match status" value="1"/>
</dbReference>
<evidence type="ECO:0000256" key="3">
    <source>
        <dbReference type="ARBA" id="ARBA00022630"/>
    </source>
</evidence>
<dbReference type="GO" id="GO:0050660">
    <property type="term" value="F:flavin adenine dinucleotide binding"/>
    <property type="evidence" value="ECO:0007669"/>
    <property type="project" value="InterPro"/>
</dbReference>
<dbReference type="InterPro" id="IPR036188">
    <property type="entry name" value="FAD/NAD-bd_sf"/>
</dbReference>
<keyword evidence="9" id="KW-1185">Reference proteome</keyword>
<dbReference type="GO" id="GO:0016614">
    <property type="term" value="F:oxidoreductase activity, acting on CH-OH group of donors"/>
    <property type="evidence" value="ECO:0007669"/>
    <property type="project" value="InterPro"/>
</dbReference>
<comment type="cofactor">
    <cofactor evidence="1">
        <name>FAD</name>
        <dbReference type="ChEBI" id="CHEBI:57692"/>
    </cofactor>
</comment>
<evidence type="ECO:0000313" key="8">
    <source>
        <dbReference type="EMBL" id="QHJ13921.1"/>
    </source>
</evidence>
<comment type="similarity">
    <text evidence="2">Belongs to the GMC oxidoreductase family.</text>
</comment>
<evidence type="ECO:0000259" key="7">
    <source>
        <dbReference type="Pfam" id="PF05199"/>
    </source>
</evidence>
<keyword evidence="4" id="KW-0274">FAD</keyword>
<dbReference type="Pfam" id="PF05199">
    <property type="entry name" value="GMC_oxred_C"/>
    <property type="match status" value="1"/>
</dbReference>
<dbReference type="InterPro" id="IPR051473">
    <property type="entry name" value="P2Ox-like"/>
</dbReference>
<dbReference type="InterPro" id="IPR007867">
    <property type="entry name" value="GMC_OxRtase_C"/>
</dbReference>
<dbReference type="Pfam" id="PF00732">
    <property type="entry name" value="GMC_oxred_N"/>
    <property type="match status" value="1"/>
</dbReference>
<dbReference type="Gene3D" id="3.50.50.60">
    <property type="entry name" value="FAD/NAD(P)-binding domain"/>
    <property type="match status" value="2"/>
</dbReference>